<evidence type="ECO:0000313" key="1">
    <source>
        <dbReference type="EMBL" id="MBP3192516.1"/>
    </source>
</evidence>
<proteinExistence type="predicted"/>
<dbReference type="Pfam" id="PF04338">
    <property type="entry name" value="DUF481"/>
    <property type="match status" value="1"/>
</dbReference>
<keyword evidence="2" id="KW-1185">Reference proteome</keyword>
<dbReference type="InterPro" id="IPR007433">
    <property type="entry name" value="DUF481"/>
</dbReference>
<dbReference type="Proteomes" id="UP000673975">
    <property type="component" value="Unassembled WGS sequence"/>
</dbReference>
<evidence type="ECO:0000313" key="2">
    <source>
        <dbReference type="Proteomes" id="UP000673975"/>
    </source>
</evidence>
<name>A0A8J7UTE1_9BACT</name>
<sequence>MALLTGLISEAKAQVVNVERHRVIADSVNVWTGGLGFGLNTSKNRTRVTRYNTSADVTYIGTRHDYLILGRNNFLRVEGENVMNDGHIHLRSVLYRDNTFAPEVFLQAQYNLDWGLKRRALAGSNIRIRLSETENFNAFVSTGLMFENEIWEDSDEDLRKEYSRLKSTTSFNIRGRITDNLDVAAISYYQARPDRFFRPRFTSDWQLRFHISEHLRLSLQFVSTYDSAPPLNSEDFIYNINNVLEVRF</sequence>
<organism evidence="1 2">
    <name type="scientific">Natronogracilivirga saccharolytica</name>
    <dbReference type="NCBI Taxonomy" id="2812953"/>
    <lineage>
        <taxon>Bacteria</taxon>
        <taxon>Pseudomonadati</taxon>
        <taxon>Balneolota</taxon>
        <taxon>Balneolia</taxon>
        <taxon>Balneolales</taxon>
        <taxon>Cyclonatronaceae</taxon>
        <taxon>Natronogracilivirga</taxon>
    </lineage>
</organism>
<accession>A0A8J7UTE1</accession>
<comment type="caution">
    <text evidence="1">The sequence shown here is derived from an EMBL/GenBank/DDBJ whole genome shotgun (WGS) entry which is preliminary data.</text>
</comment>
<dbReference type="EMBL" id="JAFIDN010000004">
    <property type="protein sequence ID" value="MBP3192516.1"/>
    <property type="molecule type" value="Genomic_DNA"/>
</dbReference>
<dbReference type="AlphaFoldDB" id="A0A8J7UTE1"/>
<protein>
    <submittedName>
        <fullName evidence="1">DUF481 domain-containing protein</fullName>
    </submittedName>
</protein>
<gene>
    <name evidence="1" type="ORF">NATSA_07560</name>
</gene>
<dbReference type="RefSeq" id="WP_210511410.1">
    <property type="nucleotide sequence ID" value="NZ_JAFIDN010000004.1"/>
</dbReference>
<reference evidence="1" key="1">
    <citation type="submission" date="2021-02" db="EMBL/GenBank/DDBJ databases">
        <title>Natronogracilivirga saccharolytica gen. nov. sp. nov. a new anaerobic, haloalkiliphilic carbohydrate-fermenting bacterium from soda lake and proposing of Cyclonatronumiaceae fam. nov. in the phylum Balneolaeota.</title>
        <authorList>
            <person name="Zhilina T.N."/>
            <person name="Sorokin D.Y."/>
            <person name="Zavarzina D.G."/>
            <person name="Toshchakov S.V."/>
            <person name="Kublanov I.V."/>
        </authorList>
    </citation>
    <scope>NUCLEOTIDE SEQUENCE</scope>
    <source>
        <strain evidence="1">Z-1702</strain>
    </source>
</reference>